<dbReference type="AlphaFoldDB" id="A0A8D5UGP6"/>
<evidence type="ECO:0000313" key="3">
    <source>
        <dbReference type="EMBL" id="BCU81652.1"/>
    </source>
</evidence>
<name>A0A8D5UGP6_9BACL</name>
<dbReference type="Pfam" id="PF07676">
    <property type="entry name" value="PD40"/>
    <property type="match status" value="3"/>
</dbReference>
<dbReference type="SUPFAM" id="SSF69304">
    <property type="entry name" value="Tricorn protease N-terminal domain"/>
    <property type="match status" value="1"/>
</dbReference>
<keyword evidence="2" id="KW-0732">Signal</keyword>
<dbReference type="Gene3D" id="2.120.10.30">
    <property type="entry name" value="TolB, C-terminal domain"/>
    <property type="match status" value="2"/>
</dbReference>
<dbReference type="EMBL" id="AP024601">
    <property type="protein sequence ID" value="BCU81652.1"/>
    <property type="molecule type" value="Genomic_DNA"/>
</dbReference>
<evidence type="ECO:0000256" key="1">
    <source>
        <dbReference type="ARBA" id="ARBA00009820"/>
    </source>
</evidence>
<dbReference type="Proteomes" id="UP000677436">
    <property type="component" value="Chromosome"/>
</dbReference>
<organism evidence="3 4">
    <name type="scientific">Polycladomyces abyssicola</name>
    <dbReference type="NCBI Taxonomy" id="1125966"/>
    <lineage>
        <taxon>Bacteria</taxon>
        <taxon>Bacillati</taxon>
        <taxon>Bacillota</taxon>
        <taxon>Bacilli</taxon>
        <taxon>Bacillales</taxon>
        <taxon>Thermoactinomycetaceae</taxon>
        <taxon>Polycladomyces</taxon>
    </lineage>
</organism>
<dbReference type="InterPro" id="IPR011042">
    <property type="entry name" value="6-blade_b-propeller_TolB-like"/>
</dbReference>
<dbReference type="InterPro" id="IPR011659">
    <property type="entry name" value="WD40"/>
</dbReference>
<keyword evidence="4" id="KW-1185">Reference proteome</keyword>
<evidence type="ECO:0000256" key="2">
    <source>
        <dbReference type="SAM" id="SignalP"/>
    </source>
</evidence>
<dbReference type="KEGG" id="pabs:JIR001_14350"/>
<proteinExistence type="inferred from homology"/>
<gene>
    <name evidence="3" type="ORF">JIR001_14350</name>
</gene>
<dbReference type="PANTHER" id="PTHR36842:SF1">
    <property type="entry name" value="PROTEIN TOLB"/>
    <property type="match status" value="1"/>
</dbReference>
<dbReference type="PANTHER" id="PTHR36842">
    <property type="entry name" value="PROTEIN TOLB HOMOLOG"/>
    <property type="match status" value="1"/>
</dbReference>
<reference evidence="3" key="2">
    <citation type="journal article" date="2021" name="Microbiol. Resour. Announc.">
        <title>Complete Genome Sequence of Polycladomyces abyssicola JIR-001T, Isolated from Hemipelagic Sediment in Deep Seawater.</title>
        <authorList>
            <person name="Tsubouchi T."/>
            <person name="Kaneko Y."/>
        </authorList>
    </citation>
    <scope>NUCLEOTIDE SEQUENCE</scope>
    <source>
        <strain evidence="3">JIR-001</strain>
    </source>
</reference>
<sequence length="323" mass="35852">MKRRIWWGTWVMLLTLLTGMSFASPASAEGLQEKIVYSKAVGDMGGREVFIANPDGTGEQQLTQTPSLDETHNQADEPVLSPDGKKIAYVSDWNGGSYEIWVMNVDGSDKVQITHNGMRNVEPVWSPDGSKILFSSACMGTDFEHCSGGDTSSDLWVYDINTNTFTNLTNTPDVYEESADWSPDGTKIVYSAYWKPGQFASNQWDLFIANADGTNPQPLMIDNKHEYHPKWTANDTIFFIRDDTVTSPNYQFGIYQFNLTTKTLSPLYSRNGWITRMAVNPNGNQIAFTSPSDGTYTMDLANPSPVQVLPAGSAIGDWGYAKQ</sequence>
<reference evidence="3" key="1">
    <citation type="journal article" date="2013" name="Int. J. Syst. Evol. Microbiol.">
        <title>Polycladomyces abyssicola gen. nov., sp. nov., a thermophilic filamentous bacterium isolated from hemipelagic sediment.</title>
        <authorList>
            <person name="Tsubouchi T."/>
            <person name="Shimane Y."/>
            <person name="Mori K."/>
            <person name="Usui K."/>
            <person name="Hiraki T."/>
            <person name="Tame A."/>
            <person name="Uematsu K."/>
            <person name="Maruyama T."/>
            <person name="Hatada Y."/>
        </authorList>
    </citation>
    <scope>NUCLEOTIDE SEQUENCE</scope>
    <source>
        <strain evidence="3">JIR-001</strain>
    </source>
</reference>
<feature type="chain" id="PRO_5034140571" evidence="2">
    <location>
        <begin position="29"/>
        <end position="323"/>
    </location>
</feature>
<protein>
    <submittedName>
        <fullName evidence="3">Uncharacterized protein</fullName>
    </submittedName>
</protein>
<evidence type="ECO:0000313" key="4">
    <source>
        <dbReference type="Proteomes" id="UP000677436"/>
    </source>
</evidence>
<comment type="similarity">
    <text evidence="1">Belongs to the TolB family.</text>
</comment>
<accession>A0A8D5UGP6</accession>
<feature type="signal peptide" evidence="2">
    <location>
        <begin position="1"/>
        <end position="28"/>
    </location>
</feature>
<dbReference type="RefSeq" id="WP_212774846.1">
    <property type="nucleotide sequence ID" value="NZ_AP024601.1"/>
</dbReference>